<feature type="region of interest" description="Disordered" evidence="8">
    <location>
        <begin position="161"/>
        <end position="185"/>
    </location>
</feature>
<evidence type="ECO:0000256" key="7">
    <source>
        <dbReference type="ARBA" id="ARBA00023242"/>
    </source>
</evidence>
<evidence type="ECO:0000259" key="9">
    <source>
        <dbReference type="PROSITE" id="PS50064"/>
    </source>
</evidence>
<proteinExistence type="inferred from homology"/>
<evidence type="ECO:0000256" key="6">
    <source>
        <dbReference type="ARBA" id="ARBA00022833"/>
    </source>
</evidence>
<dbReference type="GO" id="GO:0003910">
    <property type="term" value="F:DNA ligase (ATP) activity"/>
    <property type="evidence" value="ECO:0007669"/>
    <property type="project" value="TreeGrafter"/>
</dbReference>
<feature type="region of interest" description="Disordered" evidence="8">
    <location>
        <begin position="778"/>
        <end position="852"/>
    </location>
</feature>
<dbReference type="Proteomes" id="UP000789595">
    <property type="component" value="Unassembled WGS sequence"/>
</dbReference>
<dbReference type="InterPro" id="IPR050191">
    <property type="entry name" value="ATP-dep_DNA_ligase"/>
</dbReference>
<evidence type="ECO:0000313" key="10">
    <source>
        <dbReference type="EMBL" id="CAH0378086.1"/>
    </source>
</evidence>
<accession>A0A8J2SWU8</accession>
<dbReference type="PANTHER" id="PTHR45674">
    <property type="entry name" value="DNA LIGASE 1/3 FAMILY MEMBER"/>
    <property type="match status" value="1"/>
</dbReference>
<dbReference type="GO" id="GO:0006273">
    <property type="term" value="P:lagging strand elongation"/>
    <property type="evidence" value="ECO:0007669"/>
    <property type="project" value="TreeGrafter"/>
</dbReference>
<feature type="region of interest" description="Disordered" evidence="8">
    <location>
        <begin position="410"/>
        <end position="470"/>
    </location>
</feature>
<feature type="compositionally biased region" description="Polar residues" evidence="8">
    <location>
        <begin position="670"/>
        <end position="680"/>
    </location>
</feature>
<dbReference type="InterPro" id="IPR016197">
    <property type="entry name" value="Chromo-like_dom_sf"/>
</dbReference>
<evidence type="ECO:0000256" key="3">
    <source>
        <dbReference type="ARBA" id="ARBA00022598"/>
    </source>
</evidence>
<gene>
    <name evidence="10" type="ORF">PECAL_5P26050</name>
</gene>
<feature type="domain" description="PARP-type" evidence="9">
    <location>
        <begin position="67"/>
        <end position="161"/>
    </location>
</feature>
<feature type="region of interest" description="Disordered" evidence="8">
    <location>
        <begin position="1"/>
        <end position="43"/>
    </location>
</feature>
<organism evidence="10 11">
    <name type="scientific">Pelagomonas calceolata</name>
    <dbReference type="NCBI Taxonomy" id="35677"/>
    <lineage>
        <taxon>Eukaryota</taxon>
        <taxon>Sar</taxon>
        <taxon>Stramenopiles</taxon>
        <taxon>Ochrophyta</taxon>
        <taxon>Pelagophyceae</taxon>
        <taxon>Pelagomonadales</taxon>
        <taxon>Pelagomonadaceae</taxon>
        <taxon>Pelagomonas</taxon>
    </lineage>
</organism>
<evidence type="ECO:0000256" key="5">
    <source>
        <dbReference type="ARBA" id="ARBA00022771"/>
    </source>
</evidence>
<evidence type="ECO:0000313" key="11">
    <source>
        <dbReference type="Proteomes" id="UP000789595"/>
    </source>
</evidence>
<dbReference type="OrthoDB" id="21099at2759"/>
<keyword evidence="3" id="KW-0436">Ligase</keyword>
<comment type="caution">
    <text evidence="10">The sequence shown here is derived from an EMBL/GenBank/DDBJ whole genome shotgun (WGS) entry which is preliminary data.</text>
</comment>
<protein>
    <recommendedName>
        <fullName evidence="9">PARP-type domain-containing protein</fullName>
    </recommendedName>
</protein>
<dbReference type="SMART" id="SM01336">
    <property type="entry name" value="zf-PARP"/>
    <property type="match status" value="2"/>
</dbReference>
<dbReference type="AlphaFoldDB" id="A0A8J2SWU8"/>
<dbReference type="GO" id="GO:0005634">
    <property type="term" value="C:nucleus"/>
    <property type="evidence" value="ECO:0007669"/>
    <property type="project" value="UniProtKB-SubCell"/>
</dbReference>
<dbReference type="PANTHER" id="PTHR45674:SF4">
    <property type="entry name" value="DNA LIGASE 1"/>
    <property type="match status" value="1"/>
</dbReference>
<dbReference type="InterPro" id="IPR036957">
    <property type="entry name" value="Znf_PARP_sf"/>
</dbReference>
<evidence type="ECO:0000256" key="2">
    <source>
        <dbReference type="ARBA" id="ARBA00007572"/>
    </source>
</evidence>
<reference evidence="10" key="1">
    <citation type="submission" date="2021-11" db="EMBL/GenBank/DDBJ databases">
        <authorList>
            <consortium name="Genoscope - CEA"/>
            <person name="William W."/>
        </authorList>
    </citation>
    <scope>NUCLEOTIDE SEQUENCE</scope>
</reference>
<dbReference type="InterPro" id="IPR002999">
    <property type="entry name" value="Tudor"/>
</dbReference>
<evidence type="ECO:0000256" key="8">
    <source>
        <dbReference type="SAM" id="MobiDB-lite"/>
    </source>
</evidence>
<dbReference type="CDD" id="cd04508">
    <property type="entry name" value="Tudor_SF"/>
    <property type="match status" value="1"/>
</dbReference>
<dbReference type="GO" id="GO:0008270">
    <property type="term" value="F:zinc ion binding"/>
    <property type="evidence" value="ECO:0007669"/>
    <property type="project" value="UniProtKB-KW"/>
</dbReference>
<feature type="domain" description="PARP-type" evidence="9">
    <location>
        <begin position="551"/>
        <end position="643"/>
    </location>
</feature>
<name>A0A8J2SWU8_9STRA</name>
<dbReference type="GO" id="GO:0003677">
    <property type="term" value="F:DNA binding"/>
    <property type="evidence" value="ECO:0007669"/>
    <property type="project" value="InterPro"/>
</dbReference>
<dbReference type="Gene3D" id="2.30.30.140">
    <property type="match status" value="2"/>
</dbReference>
<sequence length="880" mass="96362">MMRAETRQSTAAAAGPPASEPPPPKANFEPEDRPKKEPTKPEAFLARQRQLGSLGGKCAGSVGENKFLVEVAVDGRARCQLRTCKEPLKIGELRLGKRPPSLRHGHNPKVTWYHPECAMKAFLACSAKSRVVEKVEDIDHGWDALSDTNKAFIRSIVDGAPKSQAPRKIQRKPSPPTEKINETDESLWVPKRGDDCYSLWRGVWYPAKIVSVIRDTYEVHYSGWGTQHDHSTSRKHLRHKDYDFDLDDPSAPKPAPQPSQHILRSNQQPESPDAGRTGLYRSPEKGSDGAPLHNMLDLFAESSDEEDEKDSRKACELRRVGGPWRRFSSRKAAAKAFPGAITSSDVSRLIAAPDKCPRRVRDAFEAREVRSMKRCPACGVERAHPAMFRDDTGRSTKNCKKCPQELEENPYAKTYGKRPTAPPTAHSAPGPAWEHRSVQKRKRPGGLRAAPPTKRRADLGYEPSSSKSGGLRDVLQAAQALAPPPPGSKKTGPVPVKLSAVKVKQLLMTDKADMRGEELCAALDAGGPNQTQDDYGRCGGMLSGRLGPNKFCVDYERQIRSKCKRLRCKRSFNDGELRVGKIPPRARKDVPARRVHWYHPACIFKSFERASKKTKTIDTVEDMEGFAELKEADKADLTSRVAAWVARKAAMNANYKPKKRKRRGGDWLPSPTQSFDNTASFDDGEEDDGEEEADEEAVDLLVGLTQQRPAVARSPHDEGAAELLAALAGSPPPPSNAAAPSSTETFAVGDVVEANFEGAGHWYPGRIASLDSGSYEIAYDDGESESGVSPADVRRAPAPPPAGGGYVDAVLTAPPASTEEIAHSEAPKPAEPPSTVITPPATQSRPQLDDEKERLRLERDAARRELEALKAQLAQQSSSA</sequence>
<feature type="region of interest" description="Disordered" evidence="8">
    <location>
        <begin position="242"/>
        <end position="292"/>
    </location>
</feature>
<keyword evidence="5" id="KW-0863">Zinc-finger</keyword>
<keyword evidence="7" id="KW-0539">Nucleus</keyword>
<dbReference type="Gene3D" id="3.30.1740.10">
    <property type="entry name" value="Zinc finger, PARP-type"/>
    <property type="match status" value="2"/>
</dbReference>
<evidence type="ECO:0000256" key="4">
    <source>
        <dbReference type="ARBA" id="ARBA00022723"/>
    </source>
</evidence>
<evidence type="ECO:0000256" key="1">
    <source>
        <dbReference type="ARBA" id="ARBA00004123"/>
    </source>
</evidence>
<dbReference type="Pfam" id="PF00645">
    <property type="entry name" value="zf-PARP"/>
    <property type="match status" value="2"/>
</dbReference>
<dbReference type="PROSITE" id="PS50064">
    <property type="entry name" value="ZF_PARP_2"/>
    <property type="match status" value="2"/>
</dbReference>
<dbReference type="InterPro" id="IPR001510">
    <property type="entry name" value="Znf_PARP"/>
</dbReference>
<dbReference type="SMART" id="SM00333">
    <property type="entry name" value="TUDOR"/>
    <property type="match status" value="2"/>
</dbReference>
<keyword evidence="4" id="KW-0479">Metal-binding</keyword>
<comment type="subcellular location">
    <subcellularLocation>
        <location evidence="1">Nucleus</location>
    </subcellularLocation>
</comment>
<keyword evidence="11" id="KW-1185">Reference proteome</keyword>
<feature type="compositionally biased region" description="Basic and acidic residues" evidence="8">
    <location>
        <begin position="28"/>
        <end position="40"/>
    </location>
</feature>
<dbReference type="EMBL" id="CAKKNE010000005">
    <property type="protein sequence ID" value="CAH0378086.1"/>
    <property type="molecule type" value="Genomic_DNA"/>
</dbReference>
<feature type="compositionally biased region" description="Polar residues" evidence="8">
    <location>
        <begin position="835"/>
        <end position="846"/>
    </location>
</feature>
<feature type="compositionally biased region" description="Acidic residues" evidence="8">
    <location>
        <begin position="682"/>
        <end position="696"/>
    </location>
</feature>
<comment type="similarity">
    <text evidence="2">Belongs to the ATP-dependent DNA ligase family.</text>
</comment>
<keyword evidence="6" id="KW-0862">Zinc</keyword>
<feature type="region of interest" description="Disordered" evidence="8">
    <location>
        <begin position="655"/>
        <end position="696"/>
    </location>
</feature>
<dbReference type="SUPFAM" id="SSF54160">
    <property type="entry name" value="Chromo domain-like"/>
    <property type="match status" value="1"/>
</dbReference>
<dbReference type="SUPFAM" id="SSF57716">
    <property type="entry name" value="Glucocorticoid receptor-like (DNA-binding domain)"/>
    <property type="match status" value="2"/>
</dbReference>